<evidence type="ECO:0000256" key="6">
    <source>
        <dbReference type="ARBA" id="ARBA00022679"/>
    </source>
</evidence>
<accession>A0A419PLN7</accession>
<dbReference type="InParanoid" id="A0A419PLN7"/>
<evidence type="ECO:0000256" key="10">
    <source>
        <dbReference type="ARBA" id="ARBA00041392"/>
    </source>
</evidence>
<evidence type="ECO:0000256" key="12">
    <source>
        <dbReference type="ARBA" id="ARBA00043086"/>
    </source>
</evidence>
<keyword evidence="15" id="KW-1185">Reference proteome</keyword>
<reference evidence="14 15" key="1">
    <citation type="journal article" date="2018" name="Biotechnol. Adv.">
        <title>Improved genomic resources and new bioinformatic workflow for the carcinogenic parasite Clonorchis sinensis: Biotechnological implications.</title>
        <authorList>
            <person name="Wang D."/>
            <person name="Korhonen P.K."/>
            <person name="Gasser R.B."/>
            <person name="Young N.D."/>
        </authorList>
    </citation>
    <scope>NUCLEOTIDE SEQUENCE [LARGE SCALE GENOMIC DNA]</scope>
    <source>
        <strain evidence="14">Cs-k2</strain>
    </source>
</reference>
<dbReference type="EC" id="2.5.1.58" evidence="4"/>
<evidence type="ECO:0000256" key="8">
    <source>
        <dbReference type="ARBA" id="ARBA00022842"/>
    </source>
</evidence>
<reference evidence="14 15" key="2">
    <citation type="journal article" date="2021" name="Genomics">
        <title>High-quality reference genome for Clonorchis sinensis.</title>
        <authorList>
            <person name="Young N.D."/>
            <person name="Stroehlein A.J."/>
            <person name="Kinkar L."/>
            <person name="Wang T."/>
            <person name="Sohn W.M."/>
            <person name="Chang B.C.H."/>
            <person name="Kaur P."/>
            <person name="Weisz D."/>
            <person name="Dudchenko O."/>
            <person name="Aiden E.L."/>
            <person name="Korhonen P.K."/>
            <person name="Gasser R.B."/>
        </authorList>
    </citation>
    <scope>NUCLEOTIDE SEQUENCE [LARGE SCALE GENOMIC DNA]</scope>
    <source>
        <strain evidence="14">Cs-k2</strain>
    </source>
</reference>
<dbReference type="PANTHER" id="PTHR11129">
    <property type="entry name" value="PROTEIN FARNESYLTRANSFERASE ALPHA SUBUNIT/RAB GERANYLGERANYL TRANSFERASE ALPHA SUBUNIT"/>
    <property type="match status" value="1"/>
</dbReference>
<dbReference type="EC" id="2.5.1.59" evidence="3"/>
<evidence type="ECO:0000313" key="15">
    <source>
        <dbReference type="Proteomes" id="UP000286415"/>
    </source>
</evidence>
<proteinExistence type="inferred from homology"/>
<dbReference type="InterPro" id="IPR002088">
    <property type="entry name" value="Prenyl_trans_a"/>
</dbReference>
<dbReference type="OrthoDB" id="272289at2759"/>
<dbReference type="AlphaFoldDB" id="A0A419PLN7"/>
<evidence type="ECO:0000256" key="2">
    <source>
        <dbReference type="ARBA" id="ARBA00006734"/>
    </source>
</evidence>
<dbReference type="SUPFAM" id="SSF48439">
    <property type="entry name" value="Protein prenylyltransferase"/>
    <property type="match status" value="1"/>
</dbReference>
<dbReference type="GO" id="GO:0004660">
    <property type="term" value="F:protein farnesyltransferase activity"/>
    <property type="evidence" value="ECO:0007669"/>
    <property type="project" value="UniProtKB-EC"/>
</dbReference>
<evidence type="ECO:0000313" key="14">
    <source>
        <dbReference type="EMBL" id="KAG5442936.1"/>
    </source>
</evidence>
<dbReference type="GO" id="GO:0004662">
    <property type="term" value="F:CAAX-protein geranylgeranyltransferase activity"/>
    <property type="evidence" value="ECO:0007669"/>
    <property type="project" value="UniProtKB-EC"/>
</dbReference>
<dbReference type="EMBL" id="NIRI02000056">
    <property type="protein sequence ID" value="KAG5442936.1"/>
    <property type="molecule type" value="Genomic_DNA"/>
</dbReference>
<keyword evidence="5" id="KW-0637">Prenyltransferase</keyword>
<evidence type="ECO:0000256" key="1">
    <source>
        <dbReference type="ARBA" id="ARBA00001946"/>
    </source>
</evidence>
<gene>
    <name evidence="14" type="ORF">CSKR_104779</name>
</gene>
<dbReference type="GO" id="GO:0005965">
    <property type="term" value="C:protein farnesyltransferase complex"/>
    <property type="evidence" value="ECO:0007669"/>
    <property type="project" value="TreeGrafter"/>
</dbReference>
<evidence type="ECO:0000256" key="5">
    <source>
        <dbReference type="ARBA" id="ARBA00022602"/>
    </source>
</evidence>
<evidence type="ECO:0000256" key="13">
    <source>
        <dbReference type="ARBA" id="ARBA00043219"/>
    </source>
</evidence>
<evidence type="ECO:0000256" key="11">
    <source>
        <dbReference type="ARBA" id="ARBA00042436"/>
    </source>
</evidence>
<keyword evidence="7" id="KW-0677">Repeat</keyword>
<dbReference type="Gene3D" id="1.25.40.120">
    <property type="entry name" value="Protein prenylyltransferase"/>
    <property type="match status" value="2"/>
</dbReference>
<comment type="caution">
    <text evidence="14">The sequence shown here is derived from an EMBL/GenBank/DDBJ whole genome shotgun (WGS) entry which is preliminary data.</text>
</comment>
<dbReference type="Proteomes" id="UP000286415">
    <property type="component" value="Unassembled WGS sequence"/>
</dbReference>
<dbReference type="Pfam" id="PF01239">
    <property type="entry name" value="PPTA"/>
    <property type="match status" value="5"/>
</dbReference>
<keyword evidence="6" id="KW-0808">Transferase</keyword>
<evidence type="ECO:0000256" key="3">
    <source>
        <dbReference type="ARBA" id="ARBA00012700"/>
    </source>
</evidence>
<protein>
    <recommendedName>
        <fullName evidence="9">Protein farnesyltransferase/geranylgeranyltransferase type-1 subunit alpha</fullName>
        <ecNumber evidence="4">2.5.1.58</ecNumber>
        <ecNumber evidence="3">2.5.1.59</ecNumber>
    </recommendedName>
    <alternativeName>
        <fullName evidence="12">CAAX farnesyltransferase subunit alpha</fullName>
    </alternativeName>
    <alternativeName>
        <fullName evidence="11">FTase-alpha</fullName>
    </alternativeName>
    <alternativeName>
        <fullName evidence="10">Ras proteins prenyltransferase subunit alpha</fullName>
    </alternativeName>
    <alternativeName>
        <fullName evidence="13">Type I protein geranyl-geranyltransferase subunit alpha</fullName>
    </alternativeName>
</protein>
<dbReference type="PANTHER" id="PTHR11129:SF1">
    <property type="entry name" value="PROTEIN FARNESYLTRANSFERASE_GERANYLGERANYLTRANSFERASE TYPE-1 SUBUNIT ALPHA"/>
    <property type="match status" value="1"/>
</dbReference>
<dbReference type="GO" id="GO:0005953">
    <property type="term" value="C:CAAX-protein geranylgeranyltransferase complex"/>
    <property type="evidence" value="ECO:0007669"/>
    <property type="project" value="TreeGrafter"/>
</dbReference>
<name>A0A419PLN7_CLOSI</name>
<comment type="similarity">
    <text evidence="2">Belongs to the protein prenyltransferase subunit alpha family.</text>
</comment>
<dbReference type="PROSITE" id="PS51147">
    <property type="entry name" value="PFTA"/>
    <property type="match status" value="5"/>
</dbReference>
<dbReference type="STRING" id="79923.A0A419PLN7"/>
<sequence>MLGEALEFVERFTYLGNCVGSDCSGTDAQICQGRDAFPNSRHPWRQSCISLNLVRHVYQATVQVVLLYDSETSCSSNGSETSSGVRQSLFHNDSSSRLVSANPMCPAPEALLVGTCVVCAEPSFAEEWRKQRWPTLGHLAERYEGEYETFGCCQCYSPSRMGPRDHHRTWLETLQDMAANGCQWRSSYHFLSRLPERVSGGNIHCDGAICIASWTTQRTYEGCQYLTACASEAVAGSVWNIGLTMMRCATMDESLMLHRLRWLGHTLRIPEDSPHFWALFTQPWTERWTAYDLVKKLSQIATAGLDRPMYRDRYVFYKDRPEWADVVPVPQDEGERNVVRIAYSPQFVDAHDYMRAVLLKDERSERALEITGTVLLLNPANFTVWEYRRRILTSLRVDLVEELQLTGKLIDEHSKNYQLWHHRQWIATQLAEQSDKVAEDEKRMNRQSIGQEELDFTDTVISDDSKNYHAWQYRRWVVTYFGMPSAGELQYTDRLIQEDMYNNSAWNHRFVVVTKDEGLTPPVLQREIDYVQRIIRAAPNNESSWNYLYGLLVPSPCVVASGSSYSKTNKSSPRPDLVGFNTASEVVDETVRSTSPVGKPDSNPRMTKLVIRPPSAANLRAMRKFAEELAAADAVAANSVALLGFLVEVYADCIQARVEGKTQNGYAQLNPDLASGEASSNFAEQLPDYSVVEECSQESVTSLVDLAVSTCERLATELDRIRANYWRYRSRQIQAMTV</sequence>
<evidence type="ECO:0000256" key="4">
    <source>
        <dbReference type="ARBA" id="ARBA00012702"/>
    </source>
</evidence>
<comment type="cofactor">
    <cofactor evidence="1">
        <name>Mg(2+)</name>
        <dbReference type="ChEBI" id="CHEBI:18420"/>
    </cofactor>
</comment>
<keyword evidence="8" id="KW-0460">Magnesium</keyword>
<evidence type="ECO:0000256" key="9">
    <source>
        <dbReference type="ARBA" id="ARBA00040965"/>
    </source>
</evidence>
<evidence type="ECO:0000256" key="7">
    <source>
        <dbReference type="ARBA" id="ARBA00022737"/>
    </source>
</evidence>
<organism evidence="14 15">
    <name type="scientific">Clonorchis sinensis</name>
    <name type="common">Chinese liver fluke</name>
    <dbReference type="NCBI Taxonomy" id="79923"/>
    <lineage>
        <taxon>Eukaryota</taxon>
        <taxon>Metazoa</taxon>
        <taxon>Spiralia</taxon>
        <taxon>Lophotrochozoa</taxon>
        <taxon>Platyhelminthes</taxon>
        <taxon>Trematoda</taxon>
        <taxon>Digenea</taxon>
        <taxon>Opisthorchiida</taxon>
        <taxon>Opisthorchiata</taxon>
        <taxon>Opisthorchiidae</taxon>
        <taxon>Clonorchis</taxon>
    </lineage>
</organism>